<feature type="transmembrane region" description="Helical" evidence="1">
    <location>
        <begin position="111"/>
        <end position="134"/>
    </location>
</feature>
<dbReference type="EMBL" id="UINC01008509">
    <property type="protein sequence ID" value="SVA38274.1"/>
    <property type="molecule type" value="Genomic_DNA"/>
</dbReference>
<feature type="transmembrane region" description="Helical" evidence="1">
    <location>
        <begin position="292"/>
        <end position="310"/>
    </location>
</feature>
<name>A0A381VDP0_9ZZZZ</name>
<feature type="transmembrane region" description="Helical" evidence="1">
    <location>
        <begin position="85"/>
        <end position="105"/>
    </location>
</feature>
<feature type="transmembrane region" description="Helical" evidence="1">
    <location>
        <begin position="316"/>
        <end position="339"/>
    </location>
</feature>
<dbReference type="PROSITE" id="PS50850">
    <property type="entry name" value="MFS"/>
    <property type="match status" value="1"/>
</dbReference>
<dbReference type="PANTHER" id="PTHR43129:SF1">
    <property type="entry name" value="FOSMIDOMYCIN RESISTANCE PROTEIN"/>
    <property type="match status" value="1"/>
</dbReference>
<dbReference type="PANTHER" id="PTHR43129">
    <property type="entry name" value="FOSMIDOMYCIN RESISTANCE PROTEIN"/>
    <property type="match status" value="1"/>
</dbReference>
<feature type="transmembrane region" description="Helical" evidence="1">
    <location>
        <begin position="146"/>
        <end position="171"/>
    </location>
</feature>
<dbReference type="SUPFAM" id="SSF103473">
    <property type="entry name" value="MFS general substrate transporter"/>
    <property type="match status" value="1"/>
</dbReference>
<dbReference type="InterPro" id="IPR036259">
    <property type="entry name" value="MFS_trans_sf"/>
</dbReference>
<keyword evidence="1" id="KW-1133">Transmembrane helix</keyword>
<feature type="transmembrane region" description="Helical" evidence="1">
    <location>
        <begin position="351"/>
        <end position="372"/>
    </location>
</feature>
<feature type="domain" description="Major facilitator superfamily (MFS) profile" evidence="2">
    <location>
        <begin position="20"/>
        <end position="403"/>
    </location>
</feature>
<proteinExistence type="predicted"/>
<dbReference type="Gene3D" id="1.20.1250.20">
    <property type="entry name" value="MFS general substrate transporter like domains"/>
    <property type="match status" value="2"/>
</dbReference>
<feature type="transmembrane region" description="Helical" evidence="1">
    <location>
        <begin position="259"/>
        <end position="280"/>
    </location>
</feature>
<feature type="transmembrane region" description="Helical" evidence="1">
    <location>
        <begin position="216"/>
        <end position="239"/>
    </location>
</feature>
<sequence>MKNQNKRISSSKPAQNRKLTLGVLSVGHGVTHLVDTSFNVLLPYITTTLGLTNFQIGTVASIRQVGFGIVNLPGGLVVDMVRGQWGLILTACLVWAALFYGLMGISQSYNVFILLVFVTALPGALWHLPAAAAISQRFPKGRGFAISIHGLGANVGNIAGPLVAGALLSVMIWRGVLLIYACPVLIASIFVWAYLKNIGKDVKSGQSRTLKEQLRMTLPILRNPIIMGLVFVALLRGMALNSMFVWTPFYLDETVGLSSFNIGFHMALLSGMGVLSTPILGKLSDRFNRKSILLPGLGLSAILSTLVLHSGTGFSLTILIGGIGLFSYALHQIIQAAVLDQVATGTEASAIGILFGLNSVLGAFSPLLASWIVDSYGLGYVFYYQAILTIGAFILLLIIPLKRFVAPKPNEESQSSNQ</sequence>
<organism evidence="3">
    <name type="scientific">marine metagenome</name>
    <dbReference type="NCBI Taxonomy" id="408172"/>
    <lineage>
        <taxon>unclassified sequences</taxon>
        <taxon>metagenomes</taxon>
        <taxon>ecological metagenomes</taxon>
    </lineage>
</organism>
<dbReference type="GO" id="GO:0022857">
    <property type="term" value="F:transmembrane transporter activity"/>
    <property type="evidence" value="ECO:0007669"/>
    <property type="project" value="InterPro"/>
</dbReference>
<dbReference type="AlphaFoldDB" id="A0A381VDP0"/>
<dbReference type="InterPro" id="IPR011701">
    <property type="entry name" value="MFS"/>
</dbReference>
<keyword evidence="1" id="KW-0812">Transmembrane</keyword>
<evidence type="ECO:0000259" key="2">
    <source>
        <dbReference type="PROSITE" id="PS50850"/>
    </source>
</evidence>
<feature type="transmembrane region" description="Helical" evidence="1">
    <location>
        <begin position="177"/>
        <end position="195"/>
    </location>
</feature>
<feature type="transmembrane region" description="Helical" evidence="1">
    <location>
        <begin position="378"/>
        <end position="399"/>
    </location>
</feature>
<reference evidence="3" key="1">
    <citation type="submission" date="2018-05" db="EMBL/GenBank/DDBJ databases">
        <authorList>
            <person name="Lanie J.A."/>
            <person name="Ng W.-L."/>
            <person name="Kazmierczak K.M."/>
            <person name="Andrzejewski T.M."/>
            <person name="Davidsen T.M."/>
            <person name="Wayne K.J."/>
            <person name="Tettelin H."/>
            <person name="Glass J.I."/>
            <person name="Rusch D."/>
            <person name="Podicherti R."/>
            <person name="Tsui H.-C.T."/>
            <person name="Winkler M.E."/>
        </authorList>
    </citation>
    <scope>NUCLEOTIDE SEQUENCE</scope>
</reference>
<evidence type="ECO:0000256" key="1">
    <source>
        <dbReference type="SAM" id="Phobius"/>
    </source>
</evidence>
<dbReference type="InterPro" id="IPR020846">
    <property type="entry name" value="MFS_dom"/>
</dbReference>
<protein>
    <recommendedName>
        <fullName evidence="2">Major facilitator superfamily (MFS) profile domain-containing protein</fullName>
    </recommendedName>
</protein>
<dbReference type="GO" id="GO:0005886">
    <property type="term" value="C:plasma membrane"/>
    <property type="evidence" value="ECO:0007669"/>
    <property type="project" value="TreeGrafter"/>
</dbReference>
<gene>
    <name evidence="3" type="ORF">METZ01_LOCUS91128</name>
</gene>
<evidence type="ECO:0000313" key="3">
    <source>
        <dbReference type="EMBL" id="SVA38274.1"/>
    </source>
</evidence>
<keyword evidence="1" id="KW-0472">Membrane</keyword>
<accession>A0A381VDP0</accession>
<dbReference type="Pfam" id="PF07690">
    <property type="entry name" value="MFS_1"/>
    <property type="match status" value="1"/>
</dbReference>